<comment type="similarity">
    <text evidence="7">Belongs to the eIF-3 subunit A family.</text>
</comment>
<dbReference type="GO" id="GO:0071540">
    <property type="term" value="C:eukaryotic translation initiation factor 3 complex, eIF3e"/>
    <property type="evidence" value="ECO:0007669"/>
    <property type="project" value="EnsemblFungi"/>
</dbReference>
<comment type="subunit">
    <text evidence="7">Component of the eukaryotic translation initiation factor 3 (eIF-3) complex.</text>
</comment>
<dbReference type="FunFam" id="4.10.860.10:FF:000001">
    <property type="entry name" value="Eukaryotic translation initiation factor 3 subunit A"/>
    <property type="match status" value="1"/>
</dbReference>
<feature type="region of interest" description="Disordered" evidence="8">
    <location>
        <begin position="567"/>
        <end position="618"/>
    </location>
</feature>
<dbReference type="Pfam" id="PF01399">
    <property type="entry name" value="PCI"/>
    <property type="match status" value="1"/>
</dbReference>
<keyword evidence="3 7" id="KW-0396">Initiation factor</keyword>
<dbReference type="Proteomes" id="UP000094336">
    <property type="component" value="Unassembled WGS sequence"/>
</dbReference>
<evidence type="ECO:0000256" key="1">
    <source>
        <dbReference type="ARBA" id="ARBA00004496"/>
    </source>
</evidence>
<evidence type="ECO:0000256" key="3">
    <source>
        <dbReference type="ARBA" id="ARBA00022540"/>
    </source>
</evidence>
<evidence type="ECO:0000313" key="10">
    <source>
        <dbReference type="EMBL" id="ODQ81521.1"/>
    </source>
</evidence>
<accession>A0A1E3QV23</accession>
<organism evidence="10 11">
    <name type="scientific">Babjeviella inositovora NRRL Y-12698</name>
    <dbReference type="NCBI Taxonomy" id="984486"/>
    <lineage>
        <taxon>Eukaryota</taxon>
        <taxon>Fungi</taxon>
        <taxon>Dikarya</taxon>
        <taxon>Ascomycota</taxon>
        <taxon>Saccharomycotina</taxon>
        <taxon>Pichiomycetes</taxon>
        <taxon>Serinales incertae sedis</taxon>
        <taxon>Babjeviella</taxon>
    </lineage>
</organism>
<dbReference type="OrthoDB" id="18884at2759"/>
<dbReference type="PANTHER" id="PTHR14005:SF0">
    <property type="entry name" value="EUKARYOTIC TRANSLATION INITIATION FACTOR 3 SUBUNIT A"/>
    <property type="match status" value="1"/>
</dbReference>
<dbReference type="GeneID" id="30148937"/>
<keyword evidence="6 7" id="KW-0175">Coiled coil</keyword>
<comment type="function">
    <text evidence="7">RNA-binding component of the eukaryotic translation initiation factor 3 (eIF-3) complex, which is involved in protein synthesis of a specialized repertoire of mRNAs and, together with other initiation factors, stimulates binding of mRNA and methionyl-tRNAi to the 40S ribosome. The eIF-3 complex specifically targets and initiates translation of a subset of mRNAs involved in cell proliferation.</text>
</comment>
<dbReference type="GO" id="GO:0000131">
    <property type="term" value="C:incipient cellular bud site"/>
    <property type="evidence" value="ECO:0007669"/>
    <property type="project" value="EnsemblFungi"/>
</dbReference>
<evidence type="ECO:0000256" key="2">
    <source>
        <dbReference type="ARBA" id="ARBA00022490"/>
    </source>
</evidence>
<evidence type="ECO:0000313" key="11">
    <source>
        <dbReference type="Proteomes" id="UP000094336"/>
    </source>
</evidence>
<dbReference type="GO" id="GO:0003729">
    <property type="term" value="F:mRNA binding"/>
    <property type="evidence" value="ECO:0007669"/>
    <property type="project" value="TreeGrafter"/>
</dbReference>
<dbReference type="GO" id="GO:0043614">
    <property type="term" value="C:multi-eIF complex"/>
    <property type="evidence" value="ECO:0007669"/>
    <property type="project" value="EnsemblFungi"/>
</dbReference>
<keyword evidence="5 7" id="KW-0648">Protein biosynthesis</keyword>
<dbReference type="RefSeq" id="XP_018986849.1">
    <property type="nucleotide sequence ID" value="XM_019131084.1"/>
</dbReference>
<keyword evidence="2 7" id="KW-0963">Cytoplasm</keyword>
<keyword evidence="4 7" id="KW-0694">RNA-binding</keyword>
<evidence type="ECO:0000256" key="8">
    <source>
        <dbReference type="SAM" id="MobiDB-lite"/>
    </source>
</evidence>
<dbReference type="GO" id="GO:0010494">
    <property type="term" value="C:cytoplasmic stress granule"/>
    <property type="evidence" value="ECO:0007669"/>
    <property type="project" value="EnsemblFungi"/>
</dbReference>
<evidence type="ECO:0000256" key="6">
    <source>
        <dbReference type="ARBA" id="ARBA00023054"/>
    </source>
</evidence>
<feature type="region of interest" description="Disordered" evidence="8">
    <location>
        <begin position="828"/>
        <end position="850"/>
    </location>
</feature>
<evidence type="ECO:0000259" key="9">
    <source>
        <dbReference type="PROSITE" id="PS50250"/>
    </source>
</evidence>
<dbReference type="PROSITE" id="PS50250">
    <property type="entry name" value="PCI"/>
    <property type="match status" value="1"/>
</dbReference>
<dbReference type="Gene3D" id="1.25.40.860">
    <property type="match status" value="2"/>
</dbReference>
<evidence type="ECO:0000256" key="7">
    <source>
        <dbReference type="HAMAP-Rule" id="MF_03000"/>
    </source>
</evidence>
<reference evidence="11" key="1">
    <citation type="submission" date="2016-05" db="EMBL/GenBank/DDBJ databases">
        <title>Comparative genomics of biotechnologically important yeasts.</title>
        <authorList>
            <consortium name="DOE Joint Genome Institute"/>
            <person name="Riley R."/>
            <person name="Haridas S."/>
            <person name="Wolfe K.H."/>
            <person name="Lopes M.R."/>
            <person name="Hittinger C.T."/>
            <person name="Goker M."/>
            <person name="Salamov A."/>
            <person name="Wisecaver J."/>
            <person name="Long T.M."/>
            <person name="Aerts A.L."/>
            <person name="Barry K."/>
            <person name="Choi C."/>
            <person name="Clum A."/>
            <person name="Coughlan A.Y."/>
            <person name="Deshpande S."/>
            <person name="Douglass A.P."/>
            <person name="Hanson S.J."/>
            <person name="Klenk H.-P."/>
            <person name="Labutti K."/>
            <person name="Lapidus A."/>
            <person name="Lindquist E."/>
            <person name="Lipzen A."/>
            <person name="Meier-Kolthoff J.P."/>
            <person name="Ohm R.A."/>
            <person name="Otillar R.P."/>
            <person name="Pangilinan J."/>
            <person name="Peng Y."/>
            <person name="Rokas A."/>
            <person name="Rosa C.A."/>
            <person name="Scheuner C."/>
            <person name="Sibirny A.A."/>
            <person name="Slot J.C."/>
            <person name="Stielow J.B."/>
            <person name="Sun H."/>
            <person name="Kurtzman C.P."/>
            <person name="Blackwell M."/>
            <person name="Grigoriev I.V."/>
            <person name="Jeffries T.W."/>
        </authorList>
    </citation>
    <scope>NUCLEOTIDE SEQUENCE [LARGE SCALE GENOMIC DNA]</scope>
    <source>
        <strain evidence="11">NRRL Y-12698</strain>
    </source>
</reference>
<name>A0A1E3QV23_9ASCO</name>
<dbReference type="Pfam" id="PF22591">
    <property type="entry name" value="eIF3a_PCI_TPR-like"/>
    <property type="match status" value="1"/>
</dbReference>
<dbReference type="GO" id="GO:0033290">
    <property type="term" value="C:eukaryotic 48S preinitiation complex"/>
    <property type="evidence" value="ECO:0007669"/>
    <property type="project" value="UniProtKB-UniRule"/>
</dbReference>
<dbReference type="PANTHER" id="PTHR14005">
    <property type="entry name" value="EUKARYOTIC TRANSLATION INITIATION FACTOR 3, THETA SUBUNIT"/>
    <property type="match status" value="1"/>
</dbReference>
<evidence type="ECO:0000256" key="5">
    <source>
        <dbReference type="ARBA" id="ARBA00022917"/>
    </source>
</evidence>
<dbReference type="EMBL" id="KV454427">
    <property type="protein sequence ID" value="ODQ81521.1"/>
    <property type="molecule type" value="Genomic_DNA"/>
</dbReference>
<dbReference type="InterPro" id="IPR027512">
    <property type="entry name" value="EIF3A"/>
</dbReference>
<comment type="subcellular location">
    <subcellularLocation>
        <location evidence="1 7">Cytoplasm</location>
    </subcellularLocation>
</comment>
<dbReference type="HAMAP" id="MF_03000">
    <property type="entry name" value="eIF3a"/>
    <property type="match status" value="1"/>
</dbReference>
<dbReference type="GO" id="GO:0016282">
    <property type="term" value="C:eukaryotic 43S preinitiation complex"/>
    <property type="evidence" value="ECO:0007669"/>
    <property type="project" value="UniProtKB-UniRule"/>
</dbReference>
<dbReference type="AlphaFoldDB" id="A0A1E3QV23"/>
<proteinExistence type="inferred from homology"/>
<feature type="coiled-coil region" evidence="7">
    <location>
        <begin position="658"/>
        <end position="685"/>
    </location>
</feature>
<dbReference type="GO" id="GO:0071541">
    <property type="term" value="C:eukaryotic translation initiation factor 3 complex, eIF3m"/>
    <property type="evidence" value="ECO:0007669"/>
    <property type="project" value="EnsemblFungi"/>
</dbReference>
<evidence type="ECO:0000256" key="4">
    <source>
        <dbReference type="ARBA" id="ARBA00022884"/>
    </source>
</evidence>
<feature type="domain" description="PCI" evidence="9">
    <location>
        <begin position="322"/>
        <end position="492"/>
    </location>
</feature>
<sequence length="866" mass="98604">MAPYHNTVRPDNVLKRAEDLVAVGQTETALETLYELLTSKRTRGVAVASLEPIALMFVSLAVELRKTKIVKDGLHQYKKNVQVAATGLASVEVVCRHLLELAEKRLEQAQATADKSALDAEDDLEAVESPEDILLAAVSNEQSRDRSDREVVTPWMRFLWEGYRTVLDILRNNSKLEVGYAAAVNQAFGFAVRNSRKTEFRRLCEMLRMHIQTANLQQKGVQLNTIDLADPETIQRYLDLRFTQLTHAVRLELWQEAFRSVEDVHHLITLSKRQPKPHMMLTYYENLARIFLVSDNYLFHAAAWYRYYNLYTQHPHATTAELSRFATRFLLAALTIPAQETGDDAKNNKLAALLNLPKVPTRASLLAAAVSRELVEIAEPSIVQLYRVLESDFSPLTARKELAGSFATIEAHFPAYVQPLSAIVLSKLFTQVSKVYESVKLEYLIKLTAFEGAFALTAFEVELALVKIARDGALTLKIDHDSRVVTFVSEPYTESVEVPSLQSSPAELIKTQLARLTKTLMSSIAIIDPSVEVRAKEAEAAAITRAAANIQQERAALVQRREILEDRKRSTDKQKRERDAEAEKKRKEQALAEQKAEQERQEAETVRRAREKMEREKDAIRANEKKKLAEEINAKGIIKIDVEKLEELDSEKLRLMQVEQLAKDKNEMEEKLKSLAKRMDHIERAYRRYELPLLEQDKETQKETDFTTYQEMKTKIISKAKKEHEEAVVVRDRLARVVPDFTKFRVSIDIANKEKLAEAQRTAQIHLANAKQARIDEYKQQKLAELQAQQAIAQKAEADAAREEKLRQQAELQREREAEVERTLRERRAAASAPLRAPVPVAEAAPDLSKMSFAEKMKLKRAQSGR</sequence>
<feature type="coiled-coil region" evidence="7">
    <location>
        <begin position="779"/>
        <end position="823"/>
    </location>
</feature>
<keyword evidence="11" id="KW-1185">Reference proteome</keyword>
<dbReference type="InterPro" id="IPR000717">
    <property type="entry name" value="PCI_dom"/>
</dbReference>
<dbReference type="STRING" id="984486.A0A1E3QV23"/>
<dbReference type="InterPro" id="IPR054711">
    <property type="entry name" value="eIF3a_PCI_TPR-like"/>
</dbReference>
<gene>
    <name evidence="7" type="primary">TIF32</name>
    <name evidence="10" type="ORF">BABINDRAFT_179232</name>
</gene>
<dbReference type="Gene3D" id="4.10.860.10">
    <property type="entry name" value="UVR domain"/>
    <property type="match status" value="1"/>
</dbReference>
<dbReference type="GO" id="GO:0001732">
    <property type="term" value="P:formation of cytoplasmic translation initiation complex"/>
    <property type="evidence" value="ECO:0007669"/>
    <property type="project" value="UniProtKB-UniRule"/>
</dbReference>
<protein>
    <recommendedName>
        <fullName evidence="7">Eukaryotic translation initiation factor 3 subunit A</fullName>
        <shortName evidence="7">eIF3a</shortName>
    </recommendedName>
    <alternativeName>
        <fullName evidence="7">Eukaryotic translation initiation factor 3 110 kDa subunit homolog</fullName>
        <shortName evidence="7">eIF3 p110</shortName>
    </alternativeName>
    <alternativeName>
        <fullName evidence="7">Translation initiation factor eIF3, p110 subunit homolog</fullName>
    </alternativeName>
</protein>
<feature type="compositionally biased region" description="Low complexity" evidence="8">
    <location>
        <begin position="830"/>
        <end position="842"/>
    </location>
</feature>
<dbReference type="GO" id="GO:0002188">
    <property type="term" value="P:translation reinitiation"/>
    <property type="evidence" value="ECO:0007669"/>
    <property type="project" value="EnsemblFungi"/>
</dbReference>
<dbReference type="GO" id="GO:0003743">
    <property type="term" value="F:translation initiation factor activity"/>
    <property type="evidence" value="ECO:0007669"/>
    <property type="project" value="UniProtKB-UniRule"/>
</dbReference>